<dbReference type="Pfam" id="PF06027">
    <property type="entry name" value="SLC35F"/>
    <property type="match status" value="1"/>
</dbReference>
<dbReference type="GO" id="GO:0016020">
    <property type="term" value="C:membrane"/>
    <property type="evidence" value="ECO:0007669"/>
    <property type="project" value="UniProtKB-SubCell"/>
</dbReference>
<evidence type="ECO:0000313" key="8">
    <source>
        <dbReference type="Proteomes" id="UP000044841"/>
    </source>
</evidence>
<comment type="similarity">
    <text evidence="2">Belongs to the SLC35F solute transporter family.</text>
</comment>
<dbReference type="PANTHER" id="PTHR14233">
    <property type="entry name" value="DUF914-RELATED"/>
    <property type="match status" value="1"/>
</dbReference>
<keyword evidence="6" id="KW-0472">Membrane</keyword>
<evidence type="ECO:0000256" key="1">
    <source>
        <dbReference type="ARBA" id="ARBA00004141"/>
    </source>
</evidence>
<evidence type="ECO:0000256" key="4">
    <source>
        <dbReference type="ARBA" id="ARBA00022692"/>
    </source>
</evidence>
<comment type="subcellular location">
    <subcellularLocation>
        <location evidence="1">Membrane</location>
        <topology evidence="1">Multi-pass membrane protein</topology>
    </subcellularLocation>
</comment>
<reference evidence="7 8" key="1">
    <citation type="submission" date="2015-07" db="EMBL/GenBank/DDBJ databases">
        <authorList>
            <person name="Noorani M."/>
        </authorList>
    </citation>
    <scope>NUCLEOTIDE SEQUENCE [LARGE SCALE GENOMIC DNA]</scope>
    <source>
        <strain evidence="7">BBA 69670</strain>
    </source>
</reference>
<dbReference type="EMBL" id="CYGV01000602">
    <property type="protein sequence ID" value="CUA68954.1"/>
    <property type="molecule type" value="Genomic_DNA"/>
</dbReference>
<dbReference type="PANTHER" id="PTHR14233:SF4">
    <property type="entry name" value="SOLUTE CARRIER FAMILY 35 MEMBER F2"/>
    <property type="match status" value="1"/>
</dbReference>
<accession>A0A0K6FSJ0</accession>
<dbReference type="InterPro" id="IPR009262">
    <property type="entry name" value="SLC35_F1/F2/F6"/>
</dbReference>
<dbReference type="AlphaFoldDB" id="A0A0K6FSJ0"/>
<sequence>MRRTHYRDTASDSRAPSPLRTGMFRILCLSKAHFKGELGELGERTSSGAQEKPTLRQKGIVPVWAPPADLYQSWSLSASSLRAVNHHPQARARHLPALGPTPTTLGPGILVCVGGLGMLVASDNLTGTEHPAASMVKEDLFMLAEATLYGFTNATEEFLVRKRPLYEVVGQLGMYGMTINAIGARGLQHKETREANWNGAVSWDFTHAFFSPARNEI</sequence>
<keyword evidence="4" id="KW-0812">Transmembrane</keyword>
<evidence type="ECO:0000256" key="2">
    <source>
        <dbReference type="ARBA" id="ARBA00007863"/>
    </source>
</evidence>
<protein>
    <submittedName>
        <fullName evidence="7">Uncharacterized protein</fullName>
    </submittedName>
</protein>
<evidence type="ECO:0000256" key="5">
    <source>
        <dbReference type="ARBA" id="ARBA00022989"/>
    </source>
</evidence>
<proteinExistence type="inferred from homology"/>
<keyword evidence="5" id="KW-1133">Transmembrane helix</keyword>
<evidence type="ECO:0000256" key="6">
    <source>
        <dbReference type="ARBA" id="ARBA00023136"/>
    </source>
</evidence>
<keyword evidence="8" id="KW-1185">Reference proteome</keyword>
<keyword evidence="3" id="KW-0813">Transport</keyword>
<dbReference type="GO" id="GO:0022857">
    <property type="term" value="F:transmembrane transporter activity"/>
    <property type="evidence" value="ECO:0007669"/>
    <property type="project" value="InterPro"/>
</dbReference>
<dbReference type="Proteomes" id="UP000044841">
    <property type="component" value="Unassembled WGS sequence"/>
</dbReference>
<organism evidence="7 8">
    <name type="scientific">Rhizoctonia solani</name>
    <dbReference type="NCBI Taxonomy" id="456999"/>
    <lineage>
        <taxon>Eukaryota</taxon>
        <taxon>Fungi</taxon>
        <taxon>Dikarya</taxon>
        <taxon>Basidiomycota</taxon>
        <taxon>Agaricomycotina</taxon>
        <taxon>Agaricomycetes</taxon>
        <taxon>Cantharellales</taxon>
        <taxon>Ceratobasidiaceae</taxon>
        <taxon>Rhizoctonia</taxon>
    </lineage>
</organism>
<gene>
    <name evidence="7" type="ORF">RSOLAG22IIIB_08208</name>
</gene>
<dbReference type="InterPro" id="IPR052221">
    <property type="entry name" value="SLC35F_Transporter"/>
</dbReference>
<evidence type="ECO:0000256" key="3">
    <source>
        <dbReference type="ARBA" id="ARBA00022448"/>
    </source>
</evidence>
<evidence type="ECO:0000313" key="7">
    <source>
        <dbReference type="EMBL" id="CUA68954.1"/>
    </source>
</evidence>
<name>A0A0K6FSJ0_9AGAM</name>